<keyword evidence="2" id="KW-0805">Transcription regulation</keyword>
<gene>
    <name evidence="7" type="ORF">ACFOE0_02665</name>
</gene>
<feature type="domain" description="RNA polymerase sigma factor 70 region 4 type 2" evidence="6">
    <location>
        <begin position="120"/>
        <end position="170"/>
    </location>
</feature>
<dbReference type="Pfam" id="PF08281">
    <property type="entry name" value="Sigma70_r4_2"/>
    <property type="match status" value="1"/>
</dbReference>
<reference evidence="8" key="1">
    <citation type="journal article" date="2019" name="Int. J. Syst. Evol. Microbiol.">
        <title>The Global Catalogue of Microorganisms (GCM) 10K type strain sequencing project: providing services to taxonomists for standard genome sequencing and annotation.</title>
        <authorList>
            <consortium name="The Broad Institute Genomics Platform"/>
            <consortium name="The Broad Institute Genome Sequencing Center for Infectious Disease"/>
            <person name="Wu L."/>
            <person name="Ma J."/>
        </authorList>
    </citation>
    <scope>NUCLEOTIDE SEQUENCE [LARGE SCALE GENOMIC DNA]</scope>
    <source>
        <strain evidence="8">KCTC 52277</strain>
    </source>
</reference>
<dbReference type="PANTHER" id="PTHR43133:SF46">
    <property type="entry name" value="RNA POLYMERASE SIGMA-70 FACTOR ECF SUBFAMILY"/>
    <property type="match status" value="1"/>
</dbReference>
<evidence type="ECO:0000259" key="5">
    <source>
        <dbReference type="Pfam" id="PF04542"/>
    </source>
</evidence>
<dbReference type="InterPro" id="IPR013249">
    <property type="entry name" value="RNA_pol_sigma70_r4_t2"/>
</dbReference>
<dbReference type="EMBL" id="JBHRTD010000001">
    <property type="protein sequence ID" value="MFC3137093.1"/>
    <property type="molecule type" value="Genomic_DNA"/>
</dbReference>
<dbReference type="InterPro" id="IPR036388">
    <property type="entry name" value="WH-like_DNA-bd_sf"/>
</dbReference>
<comment type="similarity">
    <text evidence="1">Belongs to the sigma-70 factor family. ECF subfamily.</text>
</comment>
<dbReference type="PANTHER" id="PTHR43133">
    <property type="entry name" value="RNA POLYMERASE ECF-TYPE SIGMA FACTO"/>
    <property type="match status" value="1"/>
</dbReference>
<dbReference type="Gene3D" id="1.10.1740.10">
    <property type="match status" value="1"/>
</dbReference>
<keyword evidence="8" id="KW-1185">Reference proteome</keyword>
<dbReference type="SUPFAM" id="SSF88659">
    <property type="entry name" value="Sigma3 and sigma4 domains of RNA polymerase sigma factors"/>
    <property type="match status" value="1"/>
</dbReference>
<dbReference type="InterPro" id="IPR013325">
    <property type="entry name" value="RNA_pol_sigma_r2"/>
</dbReference>
<name>A0ABV7G9N3_9GAMM</name>
<evidence type="ECO:0000313" key="7">
    <source>
        <dbReference type="EMBL" id="MFC3137093.1"/>
    </source>
</evidence>
<dbReference type="NCBIfam" id="TIGR02937">
    <property type="entry name" value="sigma70-ECF"/>
    <property type="match status" value="1"/>
</dbReference>
<keyword evidence="3" id="KW-0731">Sigma factor</keyword>
<dbReference type="InterPro" id="IPR039425">
    <property type="entry name" value="RNA_pol_sigma-70-like"/>
</dbReference>
<evidence type="ECO:0000313" key="8">
    <source>
        <dbReference type="Proteomes" id="UP001595621"/>
    </source>
</evidence>
<dbReference type="Gene3D" id="1.10.10.10">
    <property type="entry name" value="Winged helix-like DNA-binding domain superfamily/Winged helix DNA-binding domain"/>
    <property type="match status" value="1"/>
</dbReference>
<comment type="caution">
    <text evidence="7">The sequence shown here is derived from an EMBL/GenBank/DDBJ whole genome shotgun (WGS) entry which is preliminary data.</text>
</comment>
<dbReference type="InterPro" id="IPR007627">
    <property type="entry name" value="RNA_pol_sigma70_r2"/>
</dbReference>
<evidence type="ECO:0000259" key="6">
    <source>
        <dbReference type="Pfam" id="PF08281"/>
    </source>
</evidence>
<evidence type="ECO:0000256" key="1">
    <source>
        <dbReference type="ARBA" id="ARBA00010641"/>
    </source>
</evidence>
<keyword evidence="4" id="KW-0804">Transcription</keyword>
<feature type="domain" description="RNA polymerase sigma-70 region 2" evidence="5">
    <location>
        <begin position="31"/>
        <end position="98"/>
    </location>
</feature>
<evidence type="ECO:0000256" key="4">
    <source>
        <dbReference type="ARBA" id="ARBA00023163"/>
    </source>
</evidence>
<accession>A0ABV7G9N3</accession>
<evidence type="ECO:0000256" key="2">
    <source>
        <dbReference type="ARBA" id="ARBA00023015"/>
    </source>
</evidence>
<dbReference type="Pfam" id="PF04542">
    <property type="entry name" value="Sigma70_r2"/>
    <property type="match status" value="1"/>
</dbReference>
<dbReference type="InterPro" id="IPR014284">
    <property type="entry name" value="RNA_pol_sigma-70_dom"/>
</dbReference>
<dbReference type="Proteomes" id="UP001595621">
    <property type="component" value="Unassembled WGS sequence"/>
</dbReference>
<organism evidence="7 8">
    <name type="scientific">Shewanella submarina</name>
    <dbReference type="NCBI Taxonomy" id="2016376"/>
    <lineage>
        <taxon>Bacteria</taxon>
        <taxon>Pseudomonadati</taxon>
        <taxon>Pseudomonadota</taxon>
        <taxon>Gammaproteobacteria</taxon>
        <taxon>Alteromonadales</taxon>
        <taxon>Shewanellaceae</taxon>
        <taxon>Shewanella</taxon>
    </lineage>
</organism>
<dbReference type="SUPFAM" id="SSF88946">
    <property type="entry name" value="Sigma2 domain of RNA polymerase sigma factors"/>
    <property type="match status" value="1"/>
</dbReference>
<sequence>MALKSIPETGQQQAFWIEQARAGDQQAFHQLYLKYRNRVYTLALRLAADIPLAEELTQDCFVHLWQQLAQFDGHSEFATWMHRVCVNQCLYSLRRHQRFWHRFLPGETDIEVQGDQYQGLDKVLLKLPQRARQVFVLHALEGYRHEEIAELMQIASGTSKAQYHRARQLLKEMLV</sequence>
<dbReference type="RefSeq" id="WP_248937402.1">
    <property type="nucleotide sequence ID" value="NZ_JAKILF010000008.1"/>
</dbReference>
<dbReference type="InterPro" id="IPR013324">
    <property type="entry name" value="RNA_pol_sigma_r3/r4-like"/>
</dbReference>
<evidence type="ECO:0000256" key="3">
    <source>
        <dbReference type="ARBA" id="ARBA00023082"/>
    </source>
</evidence>
<protein>
    <submittedName>
        <fullName evidence="7">RNA polymerase sigma factor</fullName>
    </submittedName>
</protein>
<proteinExistence type="inferred from homology"/>